<dbReference type="OrthoDB" id="2282303at2"/>
<dbReference type="Pfam" id="PF13240">
    <property type="entry name" value="Zn_Ribbon_1"/>
    <property type="match status" value="1"/>
</dbReference>
<gene>
    <name evidence="3" type="ORF">IV64_GL002307</name>
</gene>
<sequence>MNNGGLTMFCSNCGQKVPADTKFCPHCGADLQAAKATDQPQKAAVKKTTATPQTGHGRLSGLVNWYHGLQRPWLVWLVALLVVVGVGGGIYHYRSFQVEVGRHNPWYLVNTTQLDGKTAAMKLSFNDSGRVTLNDNSDSETFAASLNDSLVDGGSWHGDHKKVVINLNKNVYGQKITLTKMNKVSKTIDGHTYKGYFVQTDFNANGGKSSVNMYLLHR</sequence>
<evidence type="ECO:0000313" key="3">
    <source>
        <dbReference type="EMBL" id="KRO11482.1"/>
    </source>
</evidence>
<dbReference type="STRING" id="942150.IV64_GL002307"/>
<comment type="caution">
    <text evidence="3">The sequence shown here is derived from an EMBL/GenBank/DDBJ whole genome shotgun (WGS) entry which is preliminary data.</text>
</comment>
<name>A0A0R2MKZ6_9LACO</name>
<reference evidence="3 4" key="1">
    <citation type="journal article" date="2015" name="Genome Announc.">
        <title>Expanding the biotechnology potential of lactobacilli through comparative genomics of 213 strains and associated genera.</title>
        <authorList>
            <person name="Sun Z."/>
            <person name="Harris H.M."/>
            <person name="McCann A."/>
            <person name="Guo C."/>
            <person name="Argimon S."/>
            <person name="Zhang W."/>
            <person name="Yang X."/>
            <person name="Jeffery I.B."/>
            <person name="Cooney J.C."/>
            <person name="Kagawa T.F."/>
            <person name="Liu W."/>
            <person name="Song Y."/>
            <person name="Salvetti E."/>
            <person name="Wrobel A."/>
            <person name="Rasinkangas P."/>
            <person name="Parkhill J."/>
            <person name="Rea M.C."/>
            <person name="O'Sullivan O."/>
            <person name="Ritari J."/>
            <person name="Douillard F.P."/>
            <person name="Paul Ross R."/>
            <person name="Yang R."/>
            <person name="Briner A.E."/>
            <person name="Felis G.E."/>
            <person name="de Vos W.M."/>
            <person name="Barrangou R."/>
            <person name="Klaenhammer T.R."/>
            <person name="Caufield P.W."/>
            <person name="Cui Y."/>
            <person name="Zhang H."/>
            <person name="O'Toole P.W."/>
        </authorList>
    </citation>
    <scope>NUCLEOTIDE SEQUENCE [LARGE SCALE GENOMIC DNA]</scope>
    <source>
        <strain evidence="3 4">LMG 26013</strain>
    </source>
</reference>
<evidence type="ECO:0000313" key="4">
    <source>
        <dbReference type="Proteomes" id="UP000051783"/>
    </source>
</evidence>
<keyword evidence="1" id="KW-1133">Transmembrane helix</keyword>
<dbReference type="PATRIC" id="fig|942150.3.peg.2413"/>
<organism evidence="3 4">
    <name type="scientific">Lactiplantibacillus xiangfangensis</name>
    <dbReference type="NCBI Taxonomy" id="942150"/>
    <lineage>
        <taxon>Bacteria</taxon>
        <taxon>Bacillati</taxon>
        <taxon>Bacillota</taxon>
        <taxon>Bacilli</taxon>
        <taxon>Lactobacillales</taxon>
        <taxon>Lactobacillaceae</taxon>
        <taxon>Lactiplantibacillus</taxon>
    </lineage>
</organism>
<protein>
    <recommendedName>
        <fullName evidence="2">Zinc-ribbon domain-containing protein</fullName>
    </recommendedName>
</protein>
<keyword evidence="1" id="KW-0472">Membrane</keyword>
<feature type="transmembrane region" description="Helical" evidence="1">
    <location>
        <begin position="73"/>
        <end position="93"/>
    </location>
</feature>
<dbReference type="EMBL" id="JQCL01000055">
    <property type="protein sequence ID" value="KRO11482.1"/>
    <property type="molecule type" value="Genomic_DNA"/>
</dbReference>
<evidence type="ECO:0000259" key="2">
    <source>
        <dbReference type="Pfam" id="PF13240"/>
    </source>
</evidence>
<dbReference type="AlphaFoldDB" id="A0A0R2MKZ6"/>
<accession>A0A0R2MKZ6</accession>
<keyword evidence="1" id="KW-0812">Transmembrane</keyword>
<feature type="domain" description="Zinc-ribbon" evidence="2">
    <location>
        <begin position="9"/>
        <end position="31"/>
    </location>
</feature>
<dbReference type="Proteomes" id="UP000051783">
    <property type="component" value="Unassembled WGS sequence"/>
</dbReference>
<proteinExistence type="predicted"/>
<evidence type="ECO:0000256" key="1">
    <source>
        <dbReference type="SAM" id="Phobius"/>
    </source>
</evidence>
<keyword evidence="4" id="KW-1185">Reference proteome</keyword>
<dbReference type="InterPro" id="IPR026870">
    <property type="entry name" value="Zinc_ribbon_dom"/>
</dbReference>